<gene>
    <name evidence="2" type="ORF">EJB05_03314</name>
</gene>
<organism evidence="2 3">
    <name type="scientific">Eragrostis curvula</name>
    <name type="common">weeping love grass</name>
    <dbReference type="NCBI Taxonomy" id="38414"/>
    <lineage>
        <taxon>Eukaryota</taxon>
        <taxon>Viridiplantae</taxon>
        <taxon>Streptophyta</taxon>
        <taxon>Embryophyta</taxon>
        <taxon>Tracheophyta</taxon>
        <taxon>Spermatophyta</taxon>
        <taxon>Magnoliopsida</taxon>
        <taxon>Liliopsida</taxon>
        <taxon>Poales</taxon>
        <taxon>Poaceae</taxon>
        <taxon>PACMAD clade</taxon>
        <taxon>Chloridoideae</taxon>
        <taxon>Eragrostideae</taxon>
        <taxon>Eragrostidinae</taxon>
        <taxon>Eragrostis</taxon>
    </lineage>
</organism>
<keyword evidence="3" id="KW-1185">Reference proteome</keyword>
<evidence type="ECO:0000313" key="2">
    <source>
        <dbReference type="EMBL" id="TVU43894.1"/>
    </source>
</evidence>
<evidence type="ECO:0000313" key="3">
    <source>
        <dbReference type="Proteomes" id="UP000324897"/>
    </source>
</evidence>
<feature type="compositionally biased region" description="Low complexity" evidence="1">
    <location>
        <begin position="64"/>
        <end position="74"/>
    </location>
</feature>
<accession>A0A5J9W937</accession>
<protein>
    <submittedName>
        <fullName evidence="2">Uncharacterized protein</fullName>
    </submittedName>
</protein>
<proteinExistence type="predicted"/>
<dbReference type="AlphaFoldDB" id="A0A5J9W937"/>
<dbReference type="Gramene" id="TVU43894">
    <property type="protein sequence ID" value="TVU43894"/>
    <property type="gene ID" value="EJB05_03314"/>
</dbReference>
<sequence length="116" mass="12501">SRNRIGATERGSKQAGGSSSLVSFVIVPSQPQESHPHRATLSRKNQTLEQPPSPSADPLPAALPPQSSAAAAPPRFVVDWGGPPEHRLISSRVDGNMCLPSCVLWDLYQHLSHQYT</sequence>
<feature type="non-terminal residue" evidence="2">
    <location>
        <position position="1"/>
    </location>
</feature>
<dbReference type="EMBL" id="RWGY01000004">
    <property type="protein sequence ID" value="TVU43894.1"/>
    <property type="molecule type" value="Genomic_DNA"/>
</dbReference>
<evidence type="ECO:0000256" key="1">
    <source>
        <dbReference type="SAM" id="MobiDB-lite"/>
    </source>
</evidence>
<comment type="caution">
    <text evidence="2">The sequence shown here is derived from an EMBL/GenBank/DDBJ whole genome shotgun (WGS) entry which is preliminary data.</text>
</comment>
<dbReference type="Proteomes" id="UP000324897">
    <property type="component" value="Chromosome 5"/>
</dbReference>
<feature type="compositionally biased region" description="Pro residues" evidence="1">
    <location>
        <begin position="51"/>
        <end position="63"/>
    </location>
</feature>
<feature type="region of interest" description="Disordered" evidence="1">
    <location>
        <begin position="1"/>
        <end position="83"/>
    </location>
</feature>
<reference evidence="2 3" key="1">
    <citation type="journal article" date="2019" name="Sci. Rep.">
        <title>A high-quality genome of Eragrostis curvula grass provides insights into Poaceae evolution and supports new strategies to enhance forage quality.</title>
        <authorList>
            <person name="Carballo J."/>
            <person name="Santos B.A.C.M."/>
            <person name="Zappacosta D."/>
            <person name="Garbus I."/>
            <person name="Selva J.P."/>
            <person name="Gallo C.A."/>
            <person name="Diaz A."/>
            <person name="Albertini E."/>
            <person name="Caccamo M."/>
            <person name="Echenique V."/>
        </authorList>
    </citation>
    <scope>NUCLEOTIDE SEQUENCE [LARGE SCALE GENOMIC DNA]</scope>
    <source>
        <strain evidence="3">cv. Victoria</strain>
        <tissue evidence="2">Leaf</tissue>
    </source>
</reference>
<name>A0A5J9W937_9POAL</name>